<protein>
    <submittedName>
        <fullName evidence="2">Uncharacterized protein</fullName>
    </submittedName>
</protein>
<gene>
    <name evidence="2" type="ORF">SDJN03_13032</name>
</gene>
<name>A0AAV6N6Q8_9ROSI</name>
<accession>A0AAV6N6Q8</accession>
<reference evidence="2 3" key="1">
    <citation type="journal article" date="2021" name="Hortic Res">
        <title>The domestication of Cucurbita argyrosperma as revealed by the genome of its wild relative.</title>
        <authorList>
            <person name="Barrera-Redondo J."/>
            <person name="Sanchez-de la Vega G."/>
            <person name="Aguirre-Liguori J.A."/>
            <person name="Castellanos-Morales G."/>
            <person name="Gutierrez-Guerrero Y.T."/>
            <person name="Aguirre-Dugua X."/>
            <person name="Aguirre-Planter E."/>
            <person name="Tenaillon M.I."/>
            <person name="Lira-Saade R."/>
            <person name="Eguiarte L.E."/>
        </authorList>
    </citation>
    <scope>NUCLEOTIDE SEQUENCE [LARGE SCALE GENOMIC DNA]</scope>
    <source>
        <strain evidence="2">JBR-2021</strain>
    </source>
</reference>
<keyword evidence="3" id="KW-1185">Reference proteome</keyword>
<organism evidence="2 3">
    <name type="scientific">Cucurbita argyrosperma subsp. sororia</name>
    <dbReference type="NCBI Taxonomy" id="37648"/>
    <lineage>
        <taxon>Eukaryota</taxon>
        <taxon>Viridiplantae</taxon>
        <taxon>Streptophyta</taxon>
        <taxon>Embryophyta</taxon>
        <taxon>Tracheophyta</taxon>
        <taxon>Spermatophyta</taxon>
        <taxon>Magnoliopsida</taxon>
        <taxon>eudicotyledons</taxon>
        <taxon>Gunneridae</taxon>
        <taxon>Pentapetalae</taxon>
        <taxon>rosids</taxon>
        <taxon>fabids</taxon>
        <taxon>Cucurbitales</taxon>
        <taxon>Cucurbitaceae</taxon>
        <taxon>Cucurbiteae</taxon>
        <taxon>Cucurbita</taxon>
    </lineage>
</organism>
<feature type="region of interest" description="Disordered" evidence="1">
    <location>
        <begin position="1"/>
        <end position="25"/>
    </location>
</feature>
<proteinExistence type="predicted"/>
<feature type="non-terminal residue" evidence="2">
    <location>
        <position position="1"/>
    </location>
</feature>
<evidence type="ECO:0000313" key="3">
    <source>
        <dbReference type="Proteomes" id="UP000685013"/>
    </source>
</evidence>
<evidence type="ECO:0000313" key="2">
    <source>
        <dbReference type="EMBL" id="KAG6593556.1"/>
    </source>
</evidence>
<sequence>MAQSHESQPKDEAQSLLHSSHRRPHRRWIHLRRKRLPIVRLGGERPPRAAAHWRSIRFRKWLMKIRCDCLVKKLKQLFGKGTGSGGDGGGGFDAFLKRILMEISLAVPVLGASLAF</sequence>
<evidence type="ECO:0000256" key="1">
    <source>
        <dbReference type="SAM" id="MobiDB-lite"/>
    </source>
</evidence>
<dbReference type="PANTHER" id="PTHR34788">
    <property type="entry name" value="F15I1.22"/>
    <property type="match status" value="1"/>
</dbReference>
<dbReference type="AlphaFoldDB" id="A0AAV6N6Q8"/>
<dbReference type="PANTHER" id="PTHR34788:SF4">
    <property type="entry name" value="F15I1.22"/>
    <property type="match status" value="1"/>
</dbReference>
<comment type="caution">
    <text evidence="2">The sequence shown here is derived from an EMBL/GenBank/DDBJ whole genome shotgun (WGS) entry which is preliminary data.</text>
</comment>
<dbReference type="EMBL" id="JAGKQH010000008">
    <property type="protein sequence ID" value="KAG6593556.1"/>
    <property type="molecule type" value="Genomic_DNA"/>
</dbReference>
<dbReference type="Proteomes" id="UP000685013">
    <property type="component" value="Chromosome 8"/>
</dbReference>